<keyword evidence="2" id="KW-0067">ATP-binding</keyword>
<evidence type="ECO:0000313" key="5">
    <source>
        <dbReference type="Proteomes" id="UP000509568"/>
    </source>
</evidence>
<proteinExistence type="predicted"/>
<evidence type="ECO:0000256" key="2">
    <source>
        <dbReference type="PIRSR" id="PIRSR640198-2"/>
    </source>
</evidence>
<keyword evidence="5" id="KW-1185">Reference proteome</keyword>
<dbReference type="InterPro" id="IPR040198">
    <property type="entry name" value="Fido_containing"/>
</dbReference>
<sequence>MSDIGYTWIAHHTGVSPVQPFAVVSQINGRRATTQDGDLRTEVYPERYRPQNLLIDHLVFALRYEGIHLEFLARLFAKVSVREQLEHWINAEPSGTYARRLGFLCEWLTGQPLTITQAIQGNYIDVLDPALYVTGTAVKSPRWKVRDNLPGTPDYCPLIRRVDRIIATERYDIRERLDSLQADFGLDLLLRSTVWLTVKESRASFLIEHEQDQEDRIRRFATVMESECGQHPDPLAPDVLESLQASILGQSALRYGLRQSPVYVGHVARFAPVVDYIAPHWTHTPALLQGLGDFLRRTSSVHPIIRAAVASFGFVYVHPMADGNGRLSRFLINDVLRRDGAIPAPIILPISATITNSTYNKAAYDQALERFSRPLMHYYATCYRFGESRVAEDGVEYNLHFDAYDDALPAWKYPDLTAHAVYLAQVIDSTLTHEMRAEAQFLQSNEQARTRIKAFLEAPDNELDRIIHAVRENGNVLSGKLRRKYPLLDQRPELAERLVAAVRTAFQAID</sequence>
<dbReference type="InterPro" id="IPR036597">
    <property type="entry name" value="Fido-like_dom_sf"/>
</dbReference>
<feature type="binding site" evidence="2">
    <location>
        <begin position="322"/>
        <end position="329"/>
    </location>
    <ligand>
        <name>ATP</name>
        <dbReference type="ChEBI" id="CHEBI:30616"/>
    </ligand>
</feature>
<dbReference type="Proteomes" id="UP000509568">
    <property type="component" value="Chromosome"/>
</dbReference>
<dbReference type="Gene3D" id="1.10.3290.10">
    <property type="entry name" value="Fido-like domain"/>
    <property type="match status" value="1"/>
</dbReference>
<name>A0A7D5H020_9PSED</name>
<dbReference type="SUPFAM" id="SSF140931">
    <property type="entry name" value="Fic-like"/>
    <property type="match status" value="1"/>
</dbReference>
<dbReference type="RefSeq" id="WP_176570492.1">
    <property type="nucleotide sequence ID" value="NZ_CP056030.1"/>
</dbReference>
<dbReference type="PANTHER" id="PTHR13504:SF38">
    <property type="entry name" value="FIDO DOMAIN-CONTAINING PROTEIN"/>
    <property type="match status" value="1"/>
</dbReference>
<feature type="active site" evidence="1">
    <location>
        <position position="318"/>
    </location>
</feature>
<dbReference type="InterPro" id="IPR003812">
    <property type="entry name" value="Fido"/>
</dbReference>
<feature type="domain" description="Fido" evidence="3">
    <location>
        <begin position="235"/>
        <end position="381"/>
    </location>
</feature>
<dbReference type="AlphaFoldDB" id="A0A7D5H020"/>
<evidence type="ECO:0000259" key="3">
    <source>
        <dbReference type="PROSITE" id="PS51459"/>
    </source>
</evidence>
<dbReference type="Pfam" id="PF02661">
    <property type="entry name" value="Fic"/>
    <property type="match status" value="1"/>
</dbReference>
<dbReference type="GO" id="GO:0005524">
    <property type="term" value="F:ATP binding"/>
    <property type="evidence" value="ECO:0007669"/>
    <property type="project" value="UniProtKB-KW"/>
</dbReference>
<organism evidence="4 5">
    <name type="scientific">Pseudomonas eucalypticola</name>
    <dbReference type="NCBI Taxonomy" id="2599595"/>
    <lineage>
        <taxon>Bacteria</taxon>
        <taxon>Pseudomonadati</taxon>
        <taxon>Pseudomonadota</taxon>
        <taxon>Gammaproteobacteria</taxon>
        <taxon>Pseudomonadales</taxon>
        <taxon>Pseudomonadaceae</taxon>
        <taxon>Pseudomonas</taxon>
    </lineage>
</organism>
<keyword evidence="2" id="KW-0547">Nucleotide-binding</keyword>
<dbReference type="KEGG" id="pez:HWQ56_11030"/>
<dbReference type="PANTHER" id="PTHR13504">
    <property type="entry name" value="FIDO DOMAIN-CONTAINING PROTEIN DDB_G0283145"/>
    <property type="match status" value="1"/>
</dbReference>
<evidence type="ECO:0000256" key="1">
    <source>
        <dbReference type="PIRSR" id="PIRSR640198-1"/>
    </source>
</evidence>
<accession>A0A7D5H020</accession>
<protein>
    <submittedName>
        <fullName evidence="4">Fic family protein</fullName>
    </submittedName>
</protein>
<dbReference type="PROSITE" id="PS51459">
    <property type="entry name" value="FIDO"/>
    <property type="match status" value="1"/>
</dbReference>
<reference evidence="4 5" key="1">
    <citation type="submission" date="2020-06" db="EMBL/GenBank/DDBJ databases">
        <title>Pseudomonas eucalypticola sp. nov., an endophyte of Eucalyptus dunnii leaves with biocontrol ability of eucalyptus leaf blight.</title>
        <authorList>
            <person name="Liu Y."/>
            <person name="Song Z."/>
            <person name="Zeng H."/>
            <person name="Lu M."/>
            <person name="Wang X."/>
            <person name="Lian X."/>
            <person name="Zhang Q."/>
        </authorList>
    </citation>
    <scope>NUCLEOTIDE SEQUENCE [LARGE SCALE GENOMIC DNA]</scope>
    <source>
        <strain evidence="4 5">NP-1</strain>
    </source>
</reference>
<evidence type="ECO:0000313" key="4">
    <source>
        <dbReference type="EMBL" id="QKZ04287.1"/>
    </source>
</evidence>
<dbReference type="EMBL" id="CP056030">
    <property type="protein sequence ID" value="QKZ04287.1"/>
    <property type="molecule type" value="Genomic_DNA"/>
</dbReference>
<gene>
    <name evidence="4" type="ORF">HWQ56_11030</name>
</gene>